<dbReference type="GO" id="GO:0005829">
    <property type="term" value="C:cytosol"/>
    <property type="evidence" value="ECO:0007669"/>
    <property type="project" value="TreeGrafter"/>
</dbReference>
<dbReference type="InterPro" id="IPR051167">
    <property type="entry name" value="Prolyl_oligopep/macrocyclase"/>
</dbReference>
<dbReference type="InterPro" id="IPR023302">
    <property type="entry name" value="Pept_S9A_N"/>
</dbReference>
<evidence type="ECO:0000259" key="9">
    <source>
        <dbReference type="Pfam" id="PF02897"/>
    </source>
</evidence>
<keyword evidence="5 6" id="KW-0720">Serine protease</keyword>
<dbReference type="FunFam" id="2.130.10.120:FF:000001">
    <property type="entry name" value="Prolyl endopeptidase"/>
    <property type="match status" value="1"/>
</dbReference>
<evidence type="ECO:0000256" key="1">
    <source>
        <dbReference type="ARBA" id="ARBA00001070"/>
    </source>
</evidence>
<dbReference type="GO" id="GO:0070012">
    <property type="term" value="F:oligopeptidase activity"/>
    <property type="evidence" value="ECO:0007669"/>
    <property type="project" value="TreeGrafter"/>
</dbReference>
<dbReference type="Proteomes" id="UP000041254">
    <property type="component" value="Unassembled WGS sequence"/>
</dbReference>
<comment type="similarity">
    <text evidence="2 6">Belongs to the peptidase S9A family.</text>
</comment>
<proteinExistence type="inferred from homology"/>
<evidence type="ECO:0000259" key="8">
    <source>
        <dbReference type="Pfam" id="PF00326"/>
    </source>
</evidence>
<feature type="domain" description="Peptidase S9A N-terminal" evidence="9">
    <location>
        <begin position="55"/>
        <end position="500"/>
    </location>
</feature>
<keyword evidence="3 6" id="KW-0645">Protease</keyword>
<feature type="domain" description="Peptidase S9 prolyl oligopeptidase catalytic" evidence="8">
    <location>
        <begin position="574"/>
        <end position="795"/>
    </location>
</feature>
<dbReference type="EMBL" id="CDMY01000258">
    <property type="protein sequence ID" value="CEL97891.1"/>
    <property type="molecule type" value="Genomic_DNA"/>
</dbReference>
<comment type="catalytic activity">
    <reaction evidence="1">
        <text>Hydrolysis of Pro-|-Xaa &gt;&gt; Ala-|-Xaa in oligopeptides.</text>
        <dbReference type="EC" id="3.4.21.26"/>
    </reaction>
</comment>
<dbReference type="Pfam" id="PF02897">
    <property type="entry name" value="Peptidase_S9_N"/>
    <property type="match status" value="1"/>
</dbReference>
<dbReference type="InterPro" id="IPR002470">
    <property type="entry name" value="Peptidase_S9A"/>
</dbReference>
<dbReference type="EC" id="3.4.21.-" evidence="6"/>
<dbReference type="SUPFAM" id="SSF50993">
    <property type="entry name" value="Peptidase/esterase 'gauge' domain"/>
    <property type="match status" value="1"/>
</dbReference>
<dbReference type="VEuPathDB" id="CryptoDB:Vbra_7766"/>
<dbReference type="PRINTS" id="PR00862">
    <property type="entry name" value="PROLIGOPTASE"/>
</dbReference>
<dbReference type="PROSITE" id="PS00708">
    <property type="entry name" value="PRO_ENDOPEP_SER"/>
    <property type="match status" value="1"/>
</dbReference>
<evidence type="ECO:0000256" key="3">
    <source>
        <dbReference type="ARBA" id="ARBA00022670"/>
    </source>
</evidence>
<dbReference type="GO" id="GO:0004252">
    <property type="term" value="F:serine-type endopeptidase activity"/>
    <property type="evidence" value="ECO:0007669"/>
    <property type="project" value="UniProtKB-UniRule"/>
</dbReference>
<dbReference type="PANTHER" id="PTHR42881">
    <property type="entry name" value="PROLYL ENDOPEPTIDASE"/>
    <property type="match status" value="1"/>
</dbReference>
<dbReference type="GO" id="GO:0006508">
    <property type="term" value="P:proteolysis"/>
    <property type="evidence" value="ECO:0007669"/>
    <property type="project" value="UniProtKB-KW"/>
</dbReference>
<keyword evidence="7" id="KW-0732">Signal</keyword>
<organism evidence="10 11">
    <name type="scientific">Vitrella brassicaformis (strain CCMP3155)</name>
    <dbReference type="NCBI Taxonomy" id="1169540"/>
    <lineage>
        <taxon>Eukaryota</taxon>
        <taxon>Sar</taxon>
        <taxon>Alveolata</taxon>
        <taxon>Colpodellida</taxon>
        <taxon>Vitrellaceae</taxon>
        <taxon>Vitrella</taxon>
    </lineage>
</organism>
<evidence type="ECO:0000313" key="11">
    <source>
        <dbReference type="Proteomes" id="UP000041254"/>
    </source>
</evidence>
<keyword evidence="4 6" id="KW-0378">Hydrolase</keyword>
<dbReference type="InterPro" id="IPR001375">
    <property type="entry name" value="Peptidase_S9_cat"/>
</dbReference>
<dbReference type="InParanoid" id="A0A0G4EL30"/>
<gene>
    <name evidence="10" type="ORF">Vbra_7766</name>
</gene>
<dbReference type="InterPro" id="IPR029058">
    <property type="entry name" value="AB_hydrolase_fold"/>
</dbReference>
<dbReference type="Gene3D" id="2.130.10.120">
    <property type="entry name" value="Prolyl oligopeptidase, N-terminal domain"/>
    <property type="match status" value="1"/>
</dbReference>
<accession>A0A0G4EL30</accession>
<feature type="chain" id="PRO_5012136041" description="Prolyl endopeptidase" evidence="7">
    <location>
        <begin position="16"/>
        <end position="803"/>
    </location>
</feature>
<evidence type="ECO:0000256" key="2">
    <source>
        <dbReference type="ARBA" id="ARBA00005228"/>
    </source>
</evidence>
<dbReference type="Gene3D" id="3.40.50.1820">
    <property type="entry name" value="alpha/beta hydrolase"/>
    <property type="match status" value="1"/>
</dbReference>
<protein>
    <recommendedName>
        <fullName evidence="6">Prolyl endopeptidase</fullName>
        <ecNumber evidence="6">3.4.21.-</ecNumber>
    </recommendedName>
</protein>
<dbReference type="SUPFAM" id="SSF53474">
    <property type="entry name" value="alpha/beta-Hydrolases"/>
    <property type="match status" value="1"/>
</dbReference>
<dbReference type="AlphaFoldDB" id="A0A0G4EL30"/>
<dbReference type="InterPro" id="IPR002471">
    <property type="entry name" value="Pept_S9_AS"/>
</dbReference>
<dbReference type="PANTHER" id="PTHR42881:SF2">
    <property type="entry name" value="PROLYL ENDOPEPTIDASE"/>
    <property type="match status" value="1"/>
</dbReference>
<keyword evidence="11" id="KW-1185">Reference proteome</keyword>
<evidence type="ECO:0000256" key="4">
    <source>
        <dbReference type="ARBA" id="ARBA00022801"/>
    </source>
</evidence>
<evidence type="ECO:0000256" key="5">
    <source>
        <dbReference type="ARBA" id="ARBA00022825"/>
    </source>
</evidence>
<evidence type="ECO:0000256" key="6">
    <source>
        <dbReference type="RuleBase" id="RU368024"/>
    </source>
</evidence>
<dbReference type="OrthoDB" id="248387at2759"/>
<dbReference type="FunFam" id="3.40.50.1820:FF:000005">
    <property type="entry name" value="Prolyl endopeptidase"/>
    <property type="match status" value="1"/>
</dbReference>
<feature type="signal peptide" evidence="7">
    <location>
        <begin position="1"/>
        <end position="15"/>
    </location>
</feature>
<sequence length="803" mass="89761">MLLWLMLLPFSLTAAVTLRSQAASFLPPLHKRTGFLWRSRRMSAAAGATMKYDYPVARRDEVVEEFHGTKISDYYRWLEDPDSPETQAFVAAQNELSTPFIQNAPVREKILTRLREVWDYEKFGTPFKRGGKYYYYHNSGLQQQYVLYTLPSLDAPSRCAFDPNTWSEDGTIALTSLTFTDDGSKLAYGISEKGSDWTAFKVVDMESFQASGDNSTADEAQYVIDDQLKRVKYSGVSWNHDDSGLYYSNFDLDKYAKTDGTETTKNQNQKVYFHRLGTPQSEDVLLAQFDDPEWMASASETKDGRYLVLSISRSCEPTNQVWICDLEAIGRDMTKVKSSWKPVIDNFDAGYDLIGNIGPTFLWQTNKDAQRYKVIAMDIDLTAETPEGRIARQYDVIPEAENGAVLEGTSRAAPNILLCEYLQDVRNKLELFTVNDGEGSFEWVEAEKEREGREVTVKHRKTVDAGMNMMVTSSSRKDTEIFYKVTGFTEPSTIYRLDLAGLAAGGELQPSIFKQAQVKGFNSSEFETKQVFFPSLKDGTKIPMFITHKKGLKLDGSHPVLLYGYGGFSISLTPSFSPKNLIWMKELGGVYAVANIRGGAEYGLSWYHDGRLDKKQNCFDDFQSAADYLVKSGYTAPSRLASQGGSNGGLLVAACANQRPDLFGACIAQVGVMDMLRYHKFGIGGAWQSDYGCSDDPSGFASVINYSPIHNVKVPADGGSYPALLLLTGDHDDRVSPFHSLKFIATIQHHLREHAGQKQPLFAYIDTKSGHGAGKPTTKVLEEIADVFTFLTKTLEPPLTWQE</sequence>
<reference evidence="10 11" key="1">
    <citation type="submission" date="2014-11" db="EMBL/GenBank/DDBJ databases">
        <authorList>
            <person name="Zhu J."/>
            <person name="Qi W."/>
            <person name="Song R."/>
        </authorList>
    </citation>
    <scope>NUCLEOTIDE SEQUENCE [LARGE SCALE GENOMIC DNA]</scope>
</reference>
<evidence type="ECO:0000313" key="10">
    <source>
        <dbReference type="EMBL" id="CEL97891.1"/>
    </source>
</evidence>
<dbReference type="PhylomeDB" id="A0A0G4EL30"/>
<evidence type="ECO:0000256" key="7">
    <source>
        <dbReference type="SAM" id="SignalP"/>
    </source>
</evidence>
<name>A0A0G4EL30_VITBC</name>
<dbReference type="OMA" id="DGCKNAN"/>
<dbReference type="Pfam" id="PF00326">
    <property type="entry name" value="Peptidase_S9"/>
    <property type="match status" value="1"/>
</dbReference>